<dbReference type="GO" id="GO:0006302">
    <property type="term" value="P:double-strand break repair"/>
    <property type="evidence" value="ECO:0007669"/>
    <property type="project" value="InterPro"/>
</dbReference>
<dbReference type="GO" id="GO:0003691">
    <property type="term" value="F:double-stranded telomeric DNA binding"/>
    <property type="evidence" value="ECO:0007669"/>
    <property type="project" value="TreeGrafter"/>
</dbReference>
<evidence type="ECO:0000256" key="5">
    <source>
        <dbReference type="ARBA" id="ARBA00022454"/>
    </source>
</evidence>
<keyword evidence="6" id="KW-0479">Metal-binding</keyword>
<keyword evidence="12" id="KW-1185">Reference proteome</keyword>
<evidence type="ECO:0000256" key="9">
    <source>
        <dbReference type="ARBA" id="ARBA00049360"/>
    </source>
</evidence>
<sequence>MSITGIRSFDPDTRQVIGFFRPLTLILGPNGCGKT</sequence>
<evidence type="ECO:0000259" key="10">
    <source>
        <dbReference type="Pfam" id="PF13476"/>
    </source>
</evidence>
<dbReference type="EMBL" id="BPLR01010602">
    <property type="protein sequence ID" value="GIY40379.1"/>
    <property type="molecule type" value="Genomic_DNA"/>
</dbReference>
<name>A0AAV4T3R4_CAEEX</name>
<dbReference type="Proteomes" id="UP001054945">
    <property type="component" value="Unassembled WGS sequence"/>
</dbReference>
<evidence type="ECO:0000256" key="2">
    <source>
        <dbReference type="ARBA" id="ARBA00004123"/>
    </source>
</evidence>
<dbReference type="GO" id="GO:0051880">
    <property type="term" value="F:G-quadruplex DNA binding"/>
    <property type="evidence" value="ECO:0007669"/>
    <property type="project" value="TreeGrafter"/>
</dbReference>
<dbReference type="GO" id="GO:0016887">
    <property type="term" value="F:ATP hydrolysis activity"/>
    <property type="evidence" value="ECO:0007669"/>
    <property type="project" value="InterPro"/>
</dbReference>
<evidence type="ECO:0000313" key="12">
    <source>
        <dbReference type="Proteomes" id="UP001054945"/>
    </source>
</evidence>
<keyword evidence="7" id="KW-0862">Zinc</keyword>
<feature type="non-terminal residue" evidence="11">
    <location>
        <position position="35"/>
    </location>
</feature>
<organism evidence="11 12">
    <name type="scientific">Caerostris extrusa</name>
    <name type="common">Bark spider</name>
    <name type="synonym">Caerostris bankana</name>
    <dbReference type="NCBI Taxonomy" id="172846"/>
    <lineage>
        <taxon>Eukaryota</taxon>
        <taxon>Metazoa</taxon>
        <taxon>Ecdysozoa</taxon>
        <taxon>Arthropoda</taxon>
        <taxon>Chelicerata</taxon>
        <taxon>Arachnida</taxon>
        <taxon>Araneae</taxon>
        <taxon>Araneomorphae</taxon>
        <taxon>Entelegynae</taxon>
        <taxon>Araneoidea</taxon>
        <taxon>Araneidae</taxon>
        <taxon>Caerostris</taxon>
    </lineage>
</organism>
<evidence type="ECO:0000256" key="6">
    <source>
        <dbReference type="ARBA" id="ARBA00022723"/>
    </source>
</evidence>
<dbReference type="GO" id="GO:0070192">
    <property type="term" value="P:chromosome organization involved in meiotic cell cycle"/>
    <property type="evidence" value="ECO:0007669"/>
    <property type="project" value="TreeGrafter"/>
</dbReference>
<comment type="caution">
    <text evidence="11">The sequence shown here is derived from an EMBL/GenBank/DDBJ whole genome shotgun (WGS) entry which is preliminary data.</text>
</comment>
<comment type="subcellular location">
    <subcellularLocation>
        <location evidence="3">Chromosome</location>
    </subcellularLocation>
    <subcellularLocation>
        <location evidence="2">Nucleus</location>
    </subcellularLocation>
</comment>
<protein>
    <recommendedName>
        <fullName evidence="10">Rad50/SbcC-type AAA domain-containing protein</fullName>
    </recommendedName>
</protein>
<evidence type="ECO:0000256" key="3">
    <source>
        <dbReference type="ARBA" id="ARBA00004286"/>
    </source>
</evidence>
<dbReference type="GO" id="GO:0030870">
    <property type="term" value="C:Mre11 complex"/>
    <property type="evidence" value="ECO:0007669"/>
    <property type="project" value="TreeGrafter"/>
</dbReference>
<dbReference type="GO" id="GO:0000722">
    <property type="term" value="P:telomere maintenance via recombination"/>
    <property type="evidence" value="ECO:0007669"/>
    <property type="project" value="TreeGrafter"/>
</dbReference>
<evidence type="ECO:0000256" key="7">
    <source>
        <dbReference type="ARBA" id="ARBA00022833"/>
    </source>
</evidence>
<comment type="catalytic activity">
    <reaction evidence="9">
        <text>ATP + H2O = ADP + phosphate + H(+)</text>
        <dbReference type="Rhea" id="RHEA:13065"/>
        <dbReference type="ChEBI" id="CHEBI:15377"/>
        <dbReference type="ChEBI" id="CHEBI:15378"/>
        <dbReference type="ChEBI" id="CHEBI:30616"/>
        <dbReference type="ChEBI" id="CHEBI:43474"/>
        <dbReference type="ChEBI" id="CHEBI:456216"/>
    </reaction>
</comment>
<gene>
    <name evidence="11" type="ORF">CEXT_575181</name>
</gene>
<reference evidence="11 12" key="1">
    <citation type="submission" date="2021-06" db="EMBL/GenBank/DDBJ databases">
        <title>Caerostris extrusa draft genome.</title>
        <authorList>
            <person name="Kono N."/>
            <person name="Arakawa K."/>
        </authorList>
    </citation>
    <scope>NUCLEOTIDE SEQUENCE [LARGE SCALE GENOMIC DNA]</scope>
</reference>
<keyword evidence="5" id="KW-0158">Chromosome</keyword>
<dbReference type="GO" id="GO:0000794">
    <property type="term" value="C:condensed nuclear chromosome"/>
    <property type="evidence" value="ECO:0007669"/>
    <property type="project" value="TreeGrafter"/>
</dbReference>
<dbReference type="GO" id="GO:0007004">
    <property type="term" value="P:telomere maintenance via telomerase"/>
    <property type="evidence" value="ECO:0007669"/>
    <property type="project" value="TreeGrafter"/>
</dbReference>
<dbReference type="PANTHER" id="PTHR18867:SF12">
    <property type="entry name" value="DNA REPAIR PROTEIN RAD50"/>
    <property type="match status" value="1"/>
</dbReference>
<evidence type="ECO:0000313" key="11">
    <source>
        <dbReference type="EMBL" id="GIY40379.1"/>
    </source>
</evidence>
<comment type="cofactor">
    <cofactor evidence="1">
        <name>Zn(2+)</name>
        <dbReference type="ChEBI" id="CHEBI:29105"/>
    </cofactor>
</comment>
<dbReference type="GO" id="GO:0043047">
    <property type="term" value="F:single-stranded telomeric DNA binding"/>
    <property type="evidence" value="ECO:0007669"/>
    <property type="project" value="TreeGrafter"/>
</dbReference>
<dbReference type="Gene3D" id="3.40.50.300">
    <property type="entry name" value="P-loop containing nucleotide triphosphate hydrolases"/>
    <property type="match status" value="1"/>
</dbReference>
<evidence type="ECO:0000256" key="4">
    <source>
        <dbReference type="ARBA" id="ARBA00009439"/>
    </source>
</evidence>
<proteinExistence type="inferred from homology"/>
<feature type="domain" description="Rad50/SbcC-type AAA" evidence="10">
    <location>
        <begin position="2"/>
        <end position="35"/>
    </location>
</feature>
<evidence type="ECO:0000256" key="8">
    <source>
        <dbReference type="ARBA" id="ARBA00023242"/>
    </source>
</evidence>
<keyword evidence="8" id="KW-0539">Nucleus</keyword>
<dbReference type="Pfam" id="PF13476">
    <property type="entry name" value="AAA_23"/>
    <property type="match status" value="1"/>
</dbReference>
<dbReference type="InterPro" id="IPR027417">
    <property type="entry name" value="P-loop_NTPase"/>
</dbReference>
<accession>A0AAV4T3R4</accession>
<evidence type="ECO:0000256" key="1">
    <source>
        <dbReference type="ARBA" id="ARBA00001947"/>
    </source>
</evidence>
<dbReference type="InterPro" id="IPR038729">
    <property type="entry name" value="Rad50/SbcC_AAA"/>
</dbReference>
<comment type="similarity">
    <text evidence="4">Belongs to the SMC family. RAD50 subfamily.</text>
</comment>
<dbReference type="GO" id="GO:0046872">
    <property type="term" value="F:metal ion binding"/>
    <property type="evidence" value="ECO:0007669"/>
    <property type="project" value="UniProtKB-KW"/>
</dbReference>
<dbReference type="AlphaFoldDB" id="A0AAV4T3R4"/>
<dbReference type="PANTHER" id="PTHR18867">
    <property type="entry name" value="RAD50"/>
    <property type="match status" value="1"/>
</dbReference>